<evidence type="ECO:0000256" key="6">
    <source>
        <dbReference type="PROSITE-ProRule" id="PRU01091"/>
    </source>
</evidence>
<dbReference type="Gene3D" id="1.25.40.10">
    <property type="entry name" value="Tetratricopeptide repeat domain"/>
    <property type="match status" value="1"/>
</dbReference>
<evidence type="ECO:0000313" key="9">
    <source>
        <dbReference type="Proteomes" id="UP000248039"/>
    </source>
</evidence>
<dbReference type="SUPFAM" id="SSF46894">
    <property type="entry name" value="C-terminal effector domain of the bipartite response regulators"/>
    <property type="match status" value="1"/>
</dbReference>
<dbReference type="SUPFAM" id="SSF48452">
    <property type="entry name" value="TPR-like"/>
    <property type="match status" value="1"/>
</dbReference>
<dbReference type="Pfam" id="PF00486">
    <property type="entry name" value="Trans_reg_C"/>
    <property type="match status" value="1"/>
</dbReference>
<evidence type="ECO:0000256" key="2">
    <source>
        <dbReference type="ARBA" id="ARBA00023012"/>
    </source>
</evidence>
<comment type="similarity">
    <text evidence="1">Belongs to the AfsR/DnrI/RedD regulatory family.</text>
</comment>
<dbReference type="InterPro" id="IPR036388">
    <property type="entry name" value="WH-like_DNA-bd_sf"/>
</dbReference>
<dbReference type="GO" id="GO:0003677">
    <property type="term" value="F:DNA binding"/>
    <property type="evidence" value="ECO:0007669"/>
    <property type="project" value="UniProtKB-UniRule"/>
</dbReference>
<gene>
    <name evidence="8" type="ORF">C7C46_20250</name>
</gene>
<evidence type="ECO:0000259" key="7">
    <source>
        <dbReference type="PROSITE" id="PS51755"/>
    </source>
</evidence>
<dbReference type="Pfam" id="PF03704">
    <property type="entry name" value="BTAD"/>
    <property type="match status" value="1"/>
</dbReference>
<dbReference type="EMBL" id="PYBW01000074">
    <property type="protein sequence ID" value="PYC77066.1"/>
    <property type="molecule type" value="Genomic_DNA"/>
</dbReference>
<dbReference type="PANTHER" id="PTHR35807:SF1">
    <property type="entry name" value="TRANSCRIPTIONAL REGULATOR REDD"/>
    <property type="match status" value="1"/>
</dbReference>
<dbReference type="SMART" id="SM01043">
    <property type="entry name" value="BTAD"/>
    <property type="match status" value="1"/>
</dbReference>
<evidence type="ECO:0000256" key="3">
    <source>
        <dbReference type="ARBA" id="ARBA00023015"/>
    </source>
</evidence>
<dbReference type="InterPro" id="IPR005158">
    <property type="entry name" value="BTAD"/>
</dbReference>
<keyword evidence="9" id="KW-1185">Reference proteome</keyword>
<protein>
    <recommendedName>
        <fullName evidence="7">OmpR/PhoB-type domain-containing protein</fullName>
    </recommendedName>
</protein>
<dbReference type="InterPro" id="IPR016032">
    <property type="entry name" value="Sig_transdc_resp-reg_C-effctor"/>
</dbReference>
<dbReference type="Proteomes" id="UP000248039">
    <property type="component" value="Unassembled WGS sequence"/>
</dbReference>
<organism evidence="8 9">
    <name type="scientific">Streptomyces tateyamensis</name>
    <dbReference type="NCBI Taxonomy" id="565073"/>
    <lineage>
        <taxon>Bacteria</taxon>
        <taxon>Bacillati</taxon>
        <taxon>Actinomycetota</taxon>
        <taxon>Actinomycetes</taxon>
        <taxon>Kitasatosporales</taxon>
        <taxon>Streptomycetaceae</taxon>
        <taxon>Streptomyces</taxon>
    </lineage>
</organism>
<sequence length="269" mass="29600">MQNSARCARNHDVRITVLGPVGATVDGQAARLGGRRPRALLAALLVADGSLVTEDQLIDSVWEDQLPAKPRQALHTYVADLRRALEPDRRARQEPLVLLRHPAGYALAVGPERVDTRRFVDLVAAGVAAATAARPAEALAQVDQALRLWRGPAFADLADSRFLRAEIGRLEECRSLAREIRVAARLGLGEHRQSLLESQELVADYPLRESAWALRVLTLYRCGRQAEALQTLGTARRVLREQLGADPGPELARLTERVLVHDPALAWHC</sequence>
<dbReference type="InterPro" id="IPR051677">
    <property type="entry name" value="AfsR-DnrI-RedD_regulator"/>
</dbReference>
<keyword evidence="2" id="KW-0902">Two-component regulatory system</keyword>
<evidence type="ECO:0000313" key="8">
    <source>
        <dbReference type="EMBL" id="PYC77066.1"/>
    </source>
</evidence>
<dbReference type="RefSeq" id="WP_110671291.1">
    <property type="nucleotide sequence ID" value="NZ_PYBW01000074.1"/>
</dbReference>
<evidence type="ECO:0000256" key="4">
    <source>
        <dbReference type="ARBA" id="ARBA00023125"/>
    </source>
</evidence>
<evidence type="ECO:0000256" key="5">
    <source>
        <dbReference type="ARBA" id="ARBA00023163"/>
    </source>
</evidence>
<dbReference type="InterPro" id="IPR001867">
    <property type="entry name" value="OmpR/PhoB-type_DNA-bd"/>
</dbReference>
<name>A0A2V4MZQ6_9ACTN</name>
<dbReference type="GO" id="GO:0000160">
    <property type="term" value="P:phosphorelay signal transduction system"/>
    <property type="evidence" value="ECO:0007669"/>
    <property type="project" value="UniProtKB-KW"/>
</dbReference>
<keyword evidence="4 6" id="KW-0238">DNA-binding</keyword>
<feature type="domain" description="OmpR/PhoB-type" evidence="7">
    <location>
        <begin position="5"/>
        <end position="109"/>
    </location>
</feature>
<reference evidence="8 9" key="1">
    <citation type="submission" date="2018-03" db="EMBL/GenBank/DDBJ databases">
        <title>Bioinformatic expansion and discovery of thiopeptide antibiotics.</title>
        <authorList>
            <person name="Schwalen C.J."/>
            <person name="Hudson G.A."/>
            <person name="Mitchell D.A."/>
        </authorList>
    </citation>
    <scope>NUCLEOTIDE SEQUENCE [LARGE SCALE GENOMIC DNA]</scope>
    <source>
        <strain evidence="8 9">ATCC 21389</strain>
    </source>
</reference>
<dbReference type="SMART" id="SM00862">
    <property type="entry name" value="Trans_reg_C"/>
    <property type="match status" value="1"/>
</dbReference>
<dbReference type="Gene3D" id="1.10.10.10">
    <property type="entry name" value="Winged helix-like DNA-binding domain superfamily/Winged helix DNA-binding domain"/>
    <property type="match status" value="1"/>
</dbReference>
<evidence type="ECO:0000256" key="1">
    <source>
        <dbReference type="ARBA" id="ARBA00005820"/>
    </source>
</evidence>
<keyword evidence="3" id="KW-0805">Transcription regulation</keyword>
<dbReference type="PROSITE" id="PS51755">
    <property type="entry name" value="OMPR_PHOB"/>
    <property type="match status" value="1"/>
</dbReference>
<feature type="DNA-binding region" description="OmpR/PhoB-type" evidence="6">
    <location>
        <begin position="5"/>
        <end position="109"/>
    </location>
</feature>
<comment type="caution">
    <text evidence="8">The sequence shown here is derived from an EMBL/GenBank/DDBJ whole genome shotgun (WGS) entry which is preliminary data.</text>
</comment>
<dbReference type="GO" id="GO:0006355">
    <property type="term" value="P:regulation of DNA-templated transcription"/>
    <property type="evidence" value="ECO:0007669"/>
    <property type="project" value="InterPro"/>
</dbReference>
<dbReference type="CDD" id="cd15831">
    <property type="entry name" value="BTAD"/>
    <property type="match status" value="1"/>
</dbReference>
<dbReference type="AlphaFoldDB" id="A0A2V4MZQ6"/>
<accession>A0A2V4MZQ6</accession>
<proteinExistence type="inferred from homology"/>
<dbReference type="PANTHER" id="PTHR35807">
    <property type="entry name" value="TRANSCRIPTIONAL REGULATOR REDD-RELATED"/>
    <property type="match status" value="1"/>
</dbReference>
<keyword evidence="5" id="KW-0804">Transcription</keyword>
<dbReference type="OrthoDB" id="4336084at2"/>
<dbReference type="InterPro" id="IPR011990">
    <property type="entry name" value="TPR-like_helical_dom_sf"/>
</dbReference>